<evidence type="ECO:0000256" key="1">
    <source>
        <dbReference type="ARBA" id="ARBA00022729"/>
    </source>
</evidence>
<sequence length="131" mass="14492">MYSTTAITFFCLLALGQALQCYHCDTKQDPECNSHFERHLKTCEPLEYGEFVGEDAKQPIGCRKIVQNVIGEISIHRECAYTGEKFDGRKITGTSGVSITLYQCSGDKCNGASALSFSLALVPVVALLWRF</sequence>
<dbReference type="PANTHER" id="PTHR33562:SF2">
    <property type="entry name" value="PROTEIN QUIVER"/>
    <property type="match status" value="1"/>
</dbReference>
<dbReference type="AlphaFoldDB" id="A0A1I8A5I8"/>
<evidence type="ECO:0000313" key="5">
    <source>
        <dbReference type="WBParaSite" id="L893_g33236.t1"/>
    </source>
</evidence>
<keyword evidence="2" id="KW-0325">Glycoprotein</keyword>
<name>A0A1I8A5I8_9BILA</name>
<dbReference type="SUPFAM" id="SSF57302">
    <property type="entry name" value="Snake toxin-like"/>
    <property type="match status" value="1"/>
</dbReference>
<dbReference type="GO" id="GO:0032222">
    <property type="term" value="P:regulation of synaptic transmission, cholinergic"/>
    <property type="evidence" value="ECO:0007669"/>
    <property type="project" value="InterPro"/>
</dbReference>
<evidence type="ECO:0000256" key="3">
    <source>
        <dbReference type="SAM" id="SignalP"/>
    </source>
</evidence>
<dbReference type="Proteomes" id="UP000095287">
    <property type="component" value="Unplaced"/>
</dbReference>
<dbReference type="WBParaSite" id="L893_g33236.t1">
    <property type="protein sequence ID" value="L893_g33236.t1"/>
    <property type="gene ID" value="L893_g33236"/>
</dbReference>
<dbReference type="PANTHER" id="PTHR33562">
    <property type="entry name" value="ATILLA, ISOFORM B-RELATED-RELATED"/>
    <property type="match status" value="1"/>
</dbReference>
<dbReference type="InterPro" id="IPR050975">
    <property type="entry name" value="Sleep_regulator"/>
</dbReference>
<evidence type="ECO:0000313" key="4">
    <source>
        <dbReference type="Proteomes" id="UP000095287"/>
    </source>
</evidence>
<feature type="signal peptide" evidence="3">
    <location>
        <begin position="1"/>
        <end position="18"/>
    </location>
</feature>
<dbReference type="GO" id="GO:0030431">
    <property type="term" value="P:sleep"/>
    <property type="evidence" value="ECO:0007669"/>
    <property type="project" value="InterPro"/>
</dbReference>
<accession>A0A1I8A5I8</accession>
<reference evidence="5" key="1">
    <citation type="submission" date="2016-11" db="UniProtKB">
        <authorList>
            <consortium name="WormBaseParasite"/>
        </authorList>
    </citation>
    <scope>IDENTIFICATION</scope>
</reference>
<dbReference type="InterPro" id="IPR031424">
    <property type="entry name" value="QVR-like"/>
</dbReference>
<evidence type="ECO:0000256" key="2">
    <source>
        <dbReference type="ARBA" id="ARBA00023180"/>
    </source>
</evidence>
<keyword evidence="1 3" id="KW-0732">Signal</keyword>
<dbReference type="Pfam" id="PF17064">
    <property type="entry name" value="QVR"/>
    <property type="match status" value="1"/>
</dbReference>
<keyword evidence="4" id="KW-1185">Reference proteome</keyword>
<protein>
    <submittedName>
        <fullName evidence="5">Protein sleepless</fullName>
    </submittedName>
</protein>
<dbReference type="InterPro" id="IPR045860">
    <property type="entry name" value="Snake_toxin-like_sf"/>
</dbReference>
<organism evidence="4 5">
    <name type="scientific">Steinernema glaseri</name>
    <dbReference type="NCBI Taxonomy" id="37863"/>
    <lineage>
        <taxon>Eukaryota</taxon>
        <taxon>Metazoa</taxon>
        <taxon>Ecdysozoa</taxon>
        <taxon>Nematoda</taxon>
        <taxon>Chromadorea</taxon>
        <taxon>Rhabditida</taxon>
        <taxon>Tylenchina</taxon>
        <taxon>Panagrolaimomorpha</taxon>
        <taxon>Strongyloidoidea</taxon>
        <taxon>Steinernematidae</taxon>
        <taxon>Steinernema</taxon>
    </lineage>
</organism>
<proteinExistence type="predicted"/>
<feature type="chain" id="PRO_5009314318" evidence="3">
    <location>
        <begin position="19"/>
        <end position="131"/>
    </location>
</feature>